<name>A0A1W7ACC2_9STAP</name>
<dbReference type="KEGG" id="mcak:MCCS_14350"/>
<sequence>MIKFLSYRKWRQLFNHYMRQNWETDSTDNHFGTIYFSVDSNEELGDTYVALDVGTEVYVEEFDSMNDMERFYKNKADYVPGLQVTIFDY</sequence>
<dbReference type="STRING" id="1855823.MCCS_14350"/>
<dbReference type="GeneID" id="35295551"/>
<gene>
    <name evidence="1" type="ORF">MCCS_14350</name>
</gene>
<evidence type="ECO:0000313" key="1">
    <source>
        <dbReference type="EMBL" id="ARQ07076.1"/>
    </source>
</evidence>
<organism evidence="1 2">
    <name type="scientific">Macrococcoides canis</name>
    <dbReference type="NCBI Taxonomy" id="1855823"/>
    <lineage>
        <taxon>Bacteria</taxon>
        <taxon>Bacillati</taxon>
        <taxon>Bacillota</taxon>
        <taxon>Bacilli</taxon>
        <taxon>Bacillales</taxon>
        <taxon>Staphylococcaceae</taxon>
        <taxon>Macrococcoides</taxon>
    </lineage>
</organism>
<dbReference type="EMBL" id="CP021059">
    <property type="protein sequence ID" value="ARQ07076.1"/>
    <property type="molecule type" value="Genomic_DNA"/>
</dbReference>
<keyword evidence="2" id="KW-1185">Reference proteome</keyword>
<accession>A0A1W7ACC2</accession>
<dbReference type="Proteomes" id="UP000194154">
    <property type="component" value="Chromosome"/>
</dbReference>
<reference evidence="1 2" key="1">
    <citation type="journal article" date="2017" name="Int. J. Syst. Evol. Microbiol.">
        <title>Macrococcus canis sp. nov., a skin bacterium associated with infections in dogs.</title>
        <authorList>
            <person name="Gobeli Brawand S."/>
            <person name="Cotting K."/>
            <person name="Gomez-Sanz E."/>
            <person name="Collaud A."/>
            <person name="Thomann A."/>
            <person name="Brodard I."/>
            <person name="Rodriguez-Campos S."/>
            <person name="Strauss C."/>
            <person name="Perreten V."/>
        </authorList>
    </citation>
    <scope>NUCLEOTIDE SEQUENCE [LARGE SCALE GENOMIC DNA]</scope>
    <source>
        <strain evidence="1 2">KM45013</strain>
    </source>
</reference>
<dbReference type="RefSeq" id="WP_167625963.1">
    <property type="nucleotide sequence ID" value="NZ_CBCRZA010000002.1"/>
</dbReference>
<protein>
    <submittedName>
        <fullName evidence="1">Uncharacterized protein</fullName>
    </submittedName>
</protein>
<dbReference type="AlphaFoldDB" id="A0A1W7ACC2"/>
<proteinExistence type="predicted"/>
<evidence type="ECO:0000313" key="2">
    <source>
        <dbReference type="Proteomes" id="UP000194154"/>
    </source>
</evidence>